<protein>
    <submittedName>
        <fullName evidence="2">Uncharacterized protein</fullName>
    </submittedName>
</protein>
<dbReference type="AlphaFoldDB" id="A0A239GSB6"/>
<proteinExistence type="predicted"/>
<reference evidence="2 3" key="1">
    <citation type="submission" date="2017-06" db="EMBL/GenBank/DDBJ databases">
        <authorList>
            <person name="Kim H.J."/>
            <person name="Triplett B.A."/>
        </authorList>
    </citation>
    <scope>NUCLEOTIDE SEQUENCE [LARGE SCALE GENOMIC DNA]</scope>
    <source>
        <strain evidence="2 3">DSM 29339</strain>
    </source>
</reference>
<dbReference type="EMBL" id="FZOY01000003">
    <property type="protein sequence ID" value="SNS72099.1"/>
    <property type="molecule type" value="Genomic_DNA"/>
</dbReference>
<gene>
    <name evidence="2" type="ORF">SAMN05421757_10387</name>
</gene>
<keyword evidence="1" id="KW-0732">Signal</keyword>
<dbReference type="OrthoDB" id="7059801at2"/>
<evidence type="ECO:0000313" key="2">
    <source>
        <dbReference type="EMBL" id="SNS72099.1"/>
    </source>
</evidence>
<sequence length="260" mass="27532">MKNTLFRMTGAALAVGLALTTAGGPVAAEETLVGTNVDSRVVLGFAAPEAAVEEWLPDGYGLVTLPRGPMAGTNVLLVLIDRHLRLEADGTPAEPFAAREAVLASFAMAEGGKPQLFATRIYATDATHDPFGISVAATIGRKSGLDGSEGESRVRSEDWVIAPEGGGQISVRYSHVAGMPVWSEGKSTAFSATTPTFHRIFHYRQLDDVAMSEGLGKTLDGTVEISIDVPELADMFDGSERLVAIISRPVYERQVFAPGE</sequence>
<name>A0A239GSB6_9RHOB</name>
<evidence type="ECO:0000313" key="3">
    <source>
        <dbReference type="Proteomes" id="UP000198426"/>
    </source>
</evidence>
<keyword evidence="3" id="KW-1185">Reference proteome</keyword>
<feature type="chain" id="PRO_5011991937" evidence="1">
    <location>
        <begin position="28"/>
        <end position="260"/>
    </location>
</feature>
<feature type="signal peptide" evidence="1">
    <location>
        <begin position="1"/>
        <end position="27"/>
    </location>
</feature>
<organism evidence="2 3">
    <name type="scientific">Tropicimonas sediminicola</name>
    <dbReference type="NCBI Taxonomy" id="1031541"/>
    <lineage>
        <taxon>Bacteria</taxon>
        <taxon>Pseudomonadati</taxon>
        <taxon>Pseudomonadota</taxon>
        <taxon>Alphaproteobacteria</taxon>
        <taxon>Rhodobacterales</taxon>
        <taxon>Roseobacteraceae</taxon>
        <taxon>Tropicimonas</taxon>
    </lineage>
</organism>
<accession>A0A239GSB6</accession>
<evidence type="ECO:0000256" key="1">
    <source>
        <dbReference type="SAM" id="SignalP"/>
    </source>
</evidence>
<dbReference type="RefSeq" id="WP_089232693.1">
    <property type="nucleotide sequence ID" value="NZ_FZOY01000003.1"/>
</dbReference>
<dbReference type="Proteomes" id="UP000198426">
    <property type="component" value="Unassembled WGS sequence"/>
</dbReference>